<feature type="region of interest" description="Disordered" evidence="1">
    <location>
        <begin position="715"/>
        <end position="737"/>
    </location>
</feature>
<feature type="region of interest" description="Disordered" evidence="1">
    <location>
        <begin position="133"/>
        <end position="153"/>
    </location>
</feature>
<feature type="domain" description="CPC1/SPEF2" evidence="2">
    <location>
        <begin position="250"/>
        <end position="361"/>
    </location>
</feature>
<reference evidence="3 4" key="1">
    <citation type="journal article" date="2010" name="Nature">
        <title>The Ectocarpus genome and the independent evolution of multicellularity in brown algae.</title>
        <authorList>
            <person name="Cock J.M."/>
            <person name="Sterck L."/>
            <person name="Rouze P."/>
            <person name="Scornet D."/>
            <person name="Allen A.E."/>
            <person name="Amoutzias G."/>
            <person name="Anthouard V."/>
            <person name="Artiguenave F."/>
            <person name="Aury J.M."/>
            <person name="Badger J.H."/>
            <person name="Beszteri B."/>
            <person name="Billiau K."/>
            <person name="Bonnet E."/>
            <person name="Bothwell J.H."/>
            <person name="Bowler C."/>
            <person name="Boyen C."/>
            <person name="Brownlee C."/>
            <person name="Carrano C.J."/>
            <person name="Charrier B."/>
            <person name="Cho G.Y."/>
            <person name="Coelho S.M."/>
            <person name="Collen J."/>
            <person name="Corre E."/>
            <person name="Da Silva C."/>
            <person name="Delage L."/>
            <person name="Delaroque N."/>
            <person name="Dittami S.M."/>
            <person name="Doulbeau S."/>
            <person name="Elias M."/>
            <person name="Farnham G."/>
            <person name="Gachon C.M."/>
            <person name="Gschloessl B."/>
            <person name="Heesch S."/>
            <person name="Jabbari K."/>
            <person name="Jubin C."/>
            <person name="Kawai H."/>
            <person name="Kimura K."/>
            <person name="Kloareg B."/>
            <person name="Kupper F.C."/>
            <person name="Lang D."/>
            <person name="Le Bail A."/>
            <person name="Leblanc C."/>
            <person name="Lerouge P."/>
            <person name="Lohr M."/>
            <person name="Lopez P.J."/>
            <person name="Martens C."/>
            <person name="Maumus F."/>
            <person name="Michel G."/>
            <person name="Miranda-Saavedra D."/>
            <person name="Morales J."/>
            <person name="Moreau H."/>
            <person name="Motomura T."/>
            <person name="Nagasato C."/>
            <person name="Napoli C.A."/>
            <person name="Nelson D.R."/>
            <person name="Nyvall-Collen P."/>
            <person name="Peters A.F."/>
            <person name="Pommier C."/>
            <person name="Potin P."/>
            <person name="Poulain J."/>
            <person name="Quesneville H."/>
            <person name="Read B."/>
            <person name="Rensing S.A."/>
            <person name="Ritter A."/>
            <person name="Rousvoal S."/>
            <person name="Samanta M."/>
            <person name="Samson G."/>
            <person name="Schroeder D.C."/>
            <person name="Segurens B."/>
            <person name="Strittmatter M."/>
            <person name="Tonon T."/>
            <person name="Tregear J.W."/>
            <person name="Valentin K."/>
            <person name="von Dassow P."/>
            <person name="Yamagishi T."/>
            <person name="Van de Peer Y."/>
            <person name="Wincker P."/>
        </authorList>
    </citation>
    <scope>NUCLEOTIDE SEQUENCE [LARGE SCALE GENOMIC DNA]</scope>
    <source>
        <strain evidence="4">Ec32 / CCAP1310/4</strain>
    </source>
</reference>
<feature type="region of interest" description="Disordered" evidence="1">
    <location>
        <begin position="794"/>
        <end position="827"/>
    </location>
</feature>
<keyword evidence="4" id="KW-1185">Reference proteome</keyword>
<dbReference type="Proteomes" id="UP000002630">
    <property type="component" value="Unassembled WGS sequence"/>
</dbReference>
<feature type="compositionally biased region" description="Polar residues" evidence="1">
    <location>
        <begin position="1169"/>
        <end position="1185"/>
    </location>
</feature>
<evidence type="ECO:0000313" key="4">
    <source>
        <dbReference type="Proteomes" id="UP000002630"/>
    </source>
</evidence>
<dbReference type="InParanoid" id="D8LCB3"/>
<feature type="compositionally biased region" description="Low complexity" evidence="1">
    <location>
        <begin position="512"/>
        <end position="523"/>
    </location>
</feature>
<feature type="region of interest" description="Disordered" evidence="1">
    <location>
        <begin position="1169"/>
        <end position="1190"/>
    </location>
</feature>
<feature type="region of interest" description="Disordered" evidence="1">
    <location>
        <begin position="498"/>
        <end position="551"/>
    </location>
</feature>
<feature type="region of interest" description="Disordered" evidence="1">
    <location>
        <begin position="25"/>
        <end position="45"/>
    </location>
</feature>
<gene>
    <name evidence="3" type="ORF">Esi_0100_0066</name>
</gene>
<feature type="compositionally biased region" description="Basic and acidic residues" evidence="1">
    <location>
        <begin position="541"/>
        <end position="551"/>
    </location>
</feature>
<dbReference type="EMBL" id="FN649760">
    <property type="protein sequence ID" value="CBN78149.1"/>
    <property type="molecule type" value="Genomic_DNA"/>
</dbReference>
<feature type="compositionally biased region" description="Basic and acidic residues" evidence="1">
    <location>
        <begin position="25"/>
        <end position="38"/>
    </location>
</feature>
<dbReference type="InterPro" id="IPR054517">
    <property type="entry name" value="SPEF2_D5"/>
</dbReference>
<evidence type="ECO:0000259" key="2">
    <source>
        <dbReference type="Pfam" id="PF22946"/>
    </source>
</evidence>
<dbReference type="PANTHER" id="PTHR14919">
    <property type="entry name" value="KPL2-RELATED"/>
    <property type="match status" value="1"/>
</dbReference>
<evidence type="ECO:0000256" key="1">
    <source>
        <dbReference type="SAM" id="MobiDB-lite"/>
    </source>
</evidence>
<feature type="region of interest" description="Disordered" evidence="1">
    <location>
        <begin position="1303"/>
        <end position="1331"/>
    </location>
</feature>
<dbReference type="Pfam" id="PF22946">
    <property type="entry name" value="SPEF2_D5"/>
    <property type="match status" value="1"/>
</dbReference>
<feature type="region of interest" description="Disordered" evidence="1">
    <location>
        <begin position="965"/>
        <end position="991"/>
    </location>
</feature>
<feature type="region of interest" description="Disordered" evidence="1">
    <location>
        <begin position="427"/>
        <end position="451"/>
    </location>
</feature>
<dbReference type="PANTHER" id="PTHR14919:SF0">
    <property type="entry name" value="SPERM FLAGELLAR PROTEIN 2"/>
    <property type="match status" value="1"/>
</dbReference>
<feature type="compositionally biased region" description="Gly residues" evidence="1">
    <location>
        <begin position="133"/>
        <end position="146"/>
    </location>
</feature>
<feature type="compositionally biased region" description="Polar residues" evidence="1">
    <location>
        <begin position="818"/>
        <end position="827"/>
    </location>
</feature>
<dbReference type="InterPro" id="IPR052634">
    <property type="entry name" value="Sperm_flagellar-bone_growth"/>
</dbReference>
<organism evidence="3 4">
    <name type="scientific">Ectocarpus siliculosus</name>
    <name type="common">Brown alga</name>
    <name type="synonym">Conferva siliculosa</name>
    <dbReference type="NCBI Taxonomy" id="2880"/>
    <lineage>
        <taxon>Eukaryota</taxon>
        <taxon>Sar</taxon>
        <taxon>Stramenopiles</taxon>
        <taxon>Ochrophyta</taxon>
        <taxon>PX clade</taxon>
        <taxon>Phaeophyceae</taxon>
        <taxon>Ectocarpales</taxon>
        <taxon>Ectocarpaceae</taxon>
        <taxon>Ectocarpus</taxon>
    </lineage>
</organism>
<protein>
    <recommendedName>
        <fullName evidence="2">CPC1/SPEF2 domain-containing protein</fullName>
    </recommendedName>
</protein>
<dbReference type="OrthoDB" id="10336965at2759"/>
<feature type="compositionally biased region" description="Basic and acidic residues" evidence="1">
    <location>
        <begin position="794"/>
        <end position="804"/>
    </location>
</feature>
<evidence type="ECO:0000313" key="3">
    <source>
        <dbReference type="EMBL" id="CBN78149.1"/>
    </source>
</evidence>
<sequence length="1673" mass="182293">MTRAAAVNVKELMLTVQQQKYEDRDKAAQREISMKESDEGQQSIRRRDERRSRWLLRSTVRREFLQNWEREGRAKWNSNQASLCRYERRLLNYELAVKATTAARKRISRNRHSNDEADGIRWFEHNLDRLGLDPGGGSVDGGGGAGALSPDKETPASFRSRLVRAVLDQNFVPSSNAEAMAELRFRGVTGRRGRKEREDRRVKTEVDQRRATAETDAKRRAEKHLKEMLDKGRERQEAAAACWGERRNLERKAIADKRRFAEMAAAQEDAFETAFNARADCTRQSYEERSAERMANNEALRIRVQQTRTEKRRRAETMCAEIVHKMSDLAVVSSELRASRGGVPLPPTAWAHLKRRFCSPEPFFVDSTPPEPTPEPRDPVLDAKAFLESQNLDRCEGLWRLREDVPAELFGAPSPLAKALGVARGLVEASGSTPREAPNYGRNSRSGDDKATRPDVRLVLLSRRDGLFDLAAELGQWVGVYVCSMETALECAMEVGAEAAASDDKGGKSRKGSISGRKSSVGGENSGENAPGVDAETAAEEAEKATARRCFHPDATDEDTAAFKAAAMAYHALRTHPKKASAPVPLATTTDLLVKHLSCRAPSGRGWILVGYPTTLLESKLLENALSSYTDDEVAAELGTAGKASKSDAKTKKMSLALQQQEEPPRALPRSGLDAVLSLAEPCLSSPRVGALPQDSVAGIQGDAEANAPNEDLAAASTTDEADGNGGGQDEEDVERSKCLAERRAQIAWLQGFEGGHLSCDVPNEANNERLLETLFLLVNIAQNRKDEHEFWQKEPALSRRNSEVEATQALEGGGSSEPPSDTKSHSTIAMVTDRPSPLAVPLSASVERLRRERRGNMSQSTRIQLEALMGDRELDLEGVRSAVSQASVLAADTTEGACSPQQTALRKLEAESPAPSVIDWASTAEFSFSKELRNPDDRWATACLRLEAQMAGWLARRRDALEAMQSRRSRGDRATRDSRDDQSITASVPPAEGDCVWEALEAFQLEAGDVVDDRHSSAETIVGQIDGEADRKVRAWIGDVASAATDLCAAERATYLETVDTLCVFDRLFGLEEDPNDNTSSAQTIREATYAAADALVEEVTKARRRFAAVGSCLEGEVSRALEQVYQRIGTTSPAHGPSQEPVTLLNAGCETRQENPLPQAIEGVEEFSSSAGQSSDWTATNDTPTKRKAETSVTIEECGESRASEALKAAIWRCRQTYICRLRGVVMRLLRAVGDCEAKVLSMRLALRRLKRRRVQLEHEGISAATATGRDNVGYSSSVDQLRQRVYRHALRCDRRRHGRRVMEKASTVSQTSVGIGPAADAASPDVRSSTTQMPTLRIAQRHFVGTPLWFEQQRDEVKHGEERADRDASQLIRKVYSQVWGGDDGRVDGMDLLLTLCAVPNAGAGGDVSLGEDEEGVWDTGIPFSAGLFRAFFMLAETSSSGPHNDTIVANSNREVASAGTVASRVAAPSSSAGNMQDVAAGATGIMSSFRRDGVFPRVSLPHLRAILGHGSRMTPADVSSVCELVAKREQARRHQDEKQGHGVKQDTAAEVVVGTEEATGAENEPSVARQIMGTGAETAGATEEDCDVAPDTTATGDPGGGRGIAVRQKEPPLTVSFDVVSECEVVRDWVRKGAYTLPTFGVLSGRGQGTVNMLGKTSHSFGESIGESQ</sequence>
<name>D8LCB3_ECTSI</name>
<accession>D8LCB3</accession>
<feature type="compositionally biased region" description="Basic and acidic residues" evidence="1">
    <location>
        <begin position="970"/>
        <end position="983"/>
    </location>
</feature>
<proteinExistence type="predicted"/>